<name>A0A0A9TK76_ARUDO</name>
<sequence length="46" mass="5426">MIADSIFTWCVIQSVSMANHLCNFSDVWRLAHHDLRLNCHMDFLAY</sequence>
<organism evidence="1">
    <name type="scientific">Arundo donax</name>
    <name type="common">Giant reed</name>
    <name type="synonym">Donax arundinaceus</name>
    <dbReference type="NCBI Taxonomy" id="35708"/>
    <lineage>
        <taxon>Eukaryota</taxon>
        <taxon>Viridiplantae</taxon>
        <taxon>Streptophyta</taxon>
        <taxon>Embryophyta</taxon>
        <taxon>Tracheophyta</taxon>
        <taxon>Spermatophyta</taxon>
        <taxon>Magnoliopsida</taxon>
        <taxon>Liliopsida</taxon>
        <taxon>Poales</taxon>
        <taxon>Poaceae</taxon>
        <taxon>PACMAD clade</taxon>
        <taxon>Arundinoideae</taxon>
        <taxon>Arundineae</taxon>
        <taxon>Arundo</taxon>
    </lineage>
</organism>
<dbReference type="AlphaFoldDB" id="A0A0A9TK76"/>
<accession>A0A0A9TK76</accession>
<evidence type="ECO:0000313" key="1">
    <source>
        <dbReference type="EMBL" id="JAD57487.1"/>
    </source>
</evidence>
<proteinExistence type="predicted"/>
<protein>
    <submittedName>
        <fullName evidence="1">Uncharacterized protein</fullName>
    </submittedName>
</protein>
<dbReference type="EMBL" id="GBRH01240408">
    <property type="protein sequence ID" value="JAD57487.1"/>
    <property type="molecule type" value="Transcribed_RNA"/>
</dbReference>
<reference evidence="1" key="1">
    <citation type="submission" date="2014-09" db="EMBL/GenBank/DDBJ databases">
        <authorList>
            <person name="Magalhaes I.L.F."/>
            <person name="Oliveira U."/>
            <person name="Santos F.R."/>
            <person name="Vidigal T.H.D.A."/>
            <person name="Brescovit A.D."/>
            <person name="Santos A.J."/>
        </authorList>
    </citation>
    <scope>NUCLEOTIDE SEQUENCE</scope>
    <source>
        <tissue evidence="1">Shoot tissue taken approximately 20 cm above the soil surface</tissue>
    </source>
</reference>
<reference evidence="1" key="2">
    <citation type="journal article" date="2015" name="Data Brief">
        <title>Shoot transcriptome of the giant reed, Arundo donax.</title>
        <authorList>
            <person name="Barrero R.A."/>
            <person name="Guerrero F.D."/>
            <person name="Moolhuijzen P."/>
            <person name="Goolsby J.A."/>
            <person name="Tidwell J."/>
            <person name="Bellgard S.E."/>
            <person name="Bellgard M.I."/>
        </authorList>
    </citation>
    <scope>NUCLEOTIDE SEQUENCE</scope>
    <source>
        <tissue evidence="1">Shoot tissue taken approximately 20 cm above the soil surface</tissue>
    </source>
</reference>